<feature type="region of interest" description="Disordered" evidence="1">
    <location>
        <begin position="107"/>
        <end position="163"/>
    </location>
</feature>
<gene>
    <name evidence="2" type="ORF">JAAARDRAFT_195803</name>
</gene>
<evidence type="ECO:0000313" key="3">
    <source>
        <dbReference type="Proteomes" id="UP000027265"/>
    </source>
</evidence>
<feature type="compositionally biased region" description="Basic and acidic residues" evidence="1">
    <location>
        <begin position="15"/>
        <end position="30"/>
    </location>
</feature>
<evidence type="ECO:0000313" key="2">
    <source>
        <dbReference type="EMBL" id="KDQ55423.1"/>
    </source>
</evidence>
<dbReference type="InParanoid" id="A0A067PKN4"/>
<feature type="compositionally biased region" description="Basic and acidic residues" evidence="1">
    <location>
        <begin position="46"/>
        <end position="59"/>
    </location>
</feature>
<dbReference type="Proteomes" id="UP000027265">
    <property type="component" value="Unassembled WGS sequence"/>
</dbReference>
<dbReference type="EMBL" id="KL197725">
    <property type="protein sequence ID" value="KDQ55423.1"/>
    <property type="molecule type" value="Genomic_DNA"/>
</dbReference>
<dbReference type="AlphaFoldDB" id="A0A067PKN4"/>
<name>A0A067PKN4_9AGAM</name>
<evidence type="ECO:0000256" key="1">
    <source>
        <dbReference type="SAM" id="MobiDB-lite"/>
    </source>
</evidence>
<sequence length="163" mass="18232">MSHPDQTKQQVPLHQEADKTGEVLSIREESQQAETHPQQSTQPKLSRAEKRRLNDKREVQAASDLDDAALAAEGDPQALKEVQEALQSIPINNWYRIPLFVLATDMDVDMDPTPTTDEPRAPSWSPTRVDNVQSQSPVPQTPPRTRSPSPRPQSPMRVEPTSV</sequence>
<feature type="compositionally biased region" description="Polar residues" evidence="1">
    <location>
        <begin position="32"/>
        <end position="44"/>
    </location>
</feature>
<reference evidence="3" key="1">
    <citation type="journal article" date="2014" name="Proc. Natl. Acad. Sci. U.S.A.">
        <title>Extensive sampling of basidiomycete genomes demonstrates inadequacy of the white-rot/brown-rot paradigm for wood decay fungi.</title>
        <authorList>
            <person name="Riley R."/>
            <person name="Salamov A.A."/>
            <person name="Brown D.W."/>
            <person name="Nagy L.G."/>
            <person name="Floudas D."/>
            <person name="Held B.W."/>
            <person name="Levasseur A."/>
            <person name="Lombard V."/>
            <person name="Morin E."/>
            <person name="Otillar R."/>
            <person name="Lindquist E.A."/>
            <person name="Sun H."/>
            <person name="LaButti K.M."/>
            <person name="Schmutz J."/>
            <person name="Jabbour D."/>
            <person name="Luo H."/>
            <person name="Baker S.E."/>
            <person name="Pisabarro A.G."/>
            <person name="Walton J.D."/>
            <person name="Blanchette R.A."/>
            <person name="Henrissat B."/>
            <person name="Martin F."/>
            <person name="Cullen D."/>
            <person name="Hibbett D.S."/>
            <person name="Grigoriev I.V."/>
        </authorList>
    </citation>
    <scope>NUCLEOTIDE SEQUENCE [LARGE SCALE GENOMIC DNA]</scope>
    <source>
        <strain evidence="3">MUCL 33604</strain>
    </source>
</reference>
<keyword evidence="3" id="KW-1185">Reference proteome</keyword>
<protein>
    <submittedName>
        <fullName evidence="2">Uncharacterized protein</fullName>
    </submittedName>
</protein>
<accession>A0A067PKN4</accession>
<proteinExistence type="predicted"/>
<dbReference type="HOGENOM" id="CLU_1627310_0_0_1"/>
<feature type="region of interest" description="Disordered" evidence="1">
    <location>
        <begin position="1"/>
        <end position="69"/>
    </location>
</feature>
<organism evidence="2 3">
    <name type="scientific">Jaapia argillacea MUCL 33604</name>
    <dbReference type="NCBI Taxonomy" id="933084"/>
    <lineage>
        <taxon>Eukaryota</taxon>
        <taxon>Fungi</taxon>
        <taxon>Dikarya</taxon>
        <taxon>Basidiomycota</taxon>
        <taxon>Agaricomycotina</taxon>
        <taxon>Agaricomycetes</taxon>
        <taxon>Agaricomycetidae</taxon>
        <taxon>Jaapiales</taxon>
        <taxon>Jaapiaceae</taxon>
        <taxon>Jaapia</taxon>
    </lineage>
</organism>
<feature type="compositionally biased region" description="Low complexity" evidence="1">
    <location>
        <begin position="132"/>
        <end position="148"/>
    </location>
</feature>